<keyword evidence="1 2" id="KW-0378">Hydrolase</keyword>
<evidence type="ECO:0000256" key="1">
    <source>
        <dbReference type="ARBA" id="ARBA00022801"/>
    </source>
</evidence>
<sequence>MNGLPHYFIAIPLPDRWKDYFNGIQKEWRRKLPYKQWPHRDDLHITLKFLGAVSNEKRKMLEDELRVLENQKALVVQAGGIGYFGTPNSPRVLWGGVERTNQLQLLYDIVEESAVNVGFQRENRSYSPHITLAKHWQGGPDPASIKEMLESYQSRDDLKVTEVVMYRIHPGHSPKYEITSRYQLGEGY</sequence>
<dbReference type="InterPro" id="IPR009097">
    <property type="entry name" value="Cyclic_Pdiesterase"/>
</dbReference>
<keyword evidence="6" id="KW-1185">Reference proteome</keyword>
<gene>
    <name evidence="5" type="primary">thpR</name>
    <name evidence="5" type="ORF">ACFODW_10125</name>
</gene>
<dbReference type="HAMAP" id="MF_01940">
    <property type="entry name" value="RNA_CPDase"/>
    <property type="match status" value="1"/>
</dbReference>
<reference evidence="6" key="1">
    <citation type="journal article" date="2019" name="Int. J. Syst. Evol. Microbiol.">
        <title>The Global Catalogue of Microorganisms (GCM) 10K type strain sequencing project: providing services to taxonomists for standard genome sequencing and annotation.</title>
        <authorList>
            <consortium name="The Broad Institute Genomics Platform"/>
            <consortium name="The Broad Institute Genome Sequencing Center for Infectious Disease"/>
            <person name="Wu L."/>
            <person name="Ma J."/>
        </authorList>
    </citation>
    <scope>NUCLEOTIDE SEQUENCE [LARGE SCALE GENOMIC DNA]</scope>
    <source>
        <strain evidence="6">KCTC 13193</strain>
    </source>
</reference>
<dbReference type="SUPFAM" id="SSF55144">
    <property type="entry name" value="LigT-like"/>
    <property type="match status" value="1"/>
</dbReference>
<accession>A0ABV7A6Q8</accession>
<feature type="coiled-coil region" evidence="3">
    <location>
        <begin position="51"/>
        <end position="78"/>
    </location>
</feature>
<dbReference type="InterPro" id="IPR004175">
    <property type="entry name" value="RNA_CPDase"/>
</dbReference>
<dbReference type="EC" id="3.1.4.58" evidence="2"/>
<dbReference type="PANTHER" id="PTHR35561:SF1">
    <property type="entry name" value="RNA 2',3'-CYCLIC PHOSPHODIESTERASE"/>
    <property type="match status" value="1"/>
</dbReference>
<dbReference type="PANTHER" id="PTHR35561">
    <property type="entry name" value="RNA 2',3'-CYCLIC PHOSPHODIESTERASE"/>
    <property type="match status" value="1"/>
</dbReference>
<comment type="caution">
    <text evidence="5">The sequence shown here is derived from an EMBL/GenBank/DDBJ whole genome shotgun (WGS) entry which is preliminary data.</text>
</comment>
<dbReference type="Pfam" id="PF02834">
    <property type="entry name" value="LigT_PEase"/>
    <property type="match status" value="1"/>
</dbReference>
<dbReference type="InterPro" id="IPR014051">
    <property type="entry name" value="Phosphoesterase_HXTX"/>
</dbReference>
<feature type="active site" description="Proton acceptor" evidence="2">
    <location>
        <position position="129"/>
    </location>
</feature>
<protein>
    <recommendedName>
        <fullName evidence="2">RNA 2',3'-cyclic phosphodiesterase</fullName>
        <shortName evidence="2">RNA 2',3'-CPDase</shortName>
        <ecNumber evidence="2">3.1.4.58</ecNumber>
    </recommendedName>
</protein>
<evidence type="ECO:0000313" key="5">
    <source>
        <dbReference type="EMBL" id="MFC2948696.1"/>
    </source>
</evidence>
<evidence type="ECO:0000259" key="4">
    <source>
        <dbReference type="Pfam" id="PF02834"/>
    </source>
</evidence>
<proteinExistence type="inferred from homology"/>
<name>A0ABV7A6Q8_9BACI</name>
<comment type="function">
    <text evidence="2">Hydrolyzes RNA 2',3'-cyclic phosphodiester to an RNA 2'-phosphomonoester.</text>
</comment>
<feature type="active site" description="Proton donor" evidence="2">
    <location>
        <position position="44"/>
    </location>
</feature>
<keyword evidence="3" id="KW-0175">Coiled coil</keyword>
<dbReference type="RefSeq" id="WP_390305960.1">
    <property type="nucleotide sequence ID" value="NZ_JBHRRZ010000015.1"/>
</dbReference>
<feature type="short sequence motif" description="HXTX 2" evidence="2">
    <location>
        <begin position="129"/>
        <end position="132"/>
    </location>
</feature>
<comment type="similarity">
    <text evidence="2">Belongs to the 2H phosphoesterase superfamily. ThpR family.</text>
</comment>
<dbReference type="Gene3D" id="3.90.1140.10">
    <property type="entry name" value="Cyclic phosphodiesterase"/>
    <property type="match status" value="1"/>
</dbReference>
<comment type="catalytic activity">
    <reaction evidence="2">
        <text>a 3'-end 2',3'-cyclophospho-ribonucleotide-RNA + H2O = a 3'-end 2'-phospho-ribonucleotide-RNA + H(+)</text>
        <dbReference type="Rhea" id="RHEA:11828"/>
        <dbReference type="Rhea" id="RHEA-COMP:10464"/>
        <dbReference type="Rhea" id="RHEA-COMP:17353"/>
        <dbReference type="ChEBI" id="CHEBI:15377"/>
        <dbReference type="ChEBI" id="CHEBI:15378"/>
        <dbReference type="ChEBI" id="CHEBI:83064"/>
        <dbReference type="ChEBI" id="CHEBI:173113"/>
        <dbReference type="EC" id="3.1.4.58"/>
    </reaction>
</comment>
<feature type="domain" description="Phosphoesterase HXTX" evidence="4">
    <location>
        <begin position="11"/>
        <end position="94"/>
    </location>
</feature>
<organism evidence="5 6">
    <name type="scientific">Virgibacillus sediminis</name>
    <dbReference type="NCBI Taxonomy" id="202260"/>
    <lineage>
        <taxon>Bacteria</taxon>
        <taxon>Bacillati</taxon>
        <taxon>Bacillota</taxon>
        <taxon>Bacilli</taxon>
        <taxon>Bacillales</taxon>
        <taxon>Bacillaceae</taxon>
        <taxon>Virgibacillus</taxon>
    </lineage>
</organism>
<evidence type="ECO:0000256" key="2">
    <source>
        <dbReference type="HAMAP-Rule" id="MF_01940"/>
    </source>
</evidence>
<evidence type="ECO:0000256" key="3">
    <source>
        <dbReference type="SAM" id="Coils"/>
    </source>
</evidence>
<dbReference type="Proteomes" id="UP001595387">
    <property type="component" value="Unassembled WGS sequence"/>
</dbReference>
<dbReference type="NCBIfam" id="TIGR02258">
    <property type="entry name" value="2_5_ligase"/>
    <property type="match status" value="1"/>
</dbReference>
<feature type="short sequence motif" description="HXTX 1" evidence="2">
    <location>
        <begin position="44"/>
        <end position="47"/>
    </location>
</feature>
<dbReference type="EMBL" id="JBHRRZ010000015">
    <property type="protein sequence ID" value="MFC2948696.1"/>
    <property type="molecule type" value="Genomic_DNA"/>
</dbReference>
<evidence type="ECO:0000313" key="6">
    <source>
        <dbReference type="Proteomes" id="UP001595387"/>
    </source>
</evidence>